<reference evidence="7 8" key="1">
    <citation type="submission" date="2020-08" db="EMBL/GenBank/DDBJ databases">
        <title>Sequencing the genomes of 1000 actinobacteria strains.</title>
        <authorList>
            <person name="Klenk H.-P."/>
        </authorList>
    </citation>
    <scope>NUCLEOTIDE SEQUENCE [LARGE SCALE GENOMIC DNA]</scope>
    <source>
        <strain evidence="7 8">DSM 105369</strain>
    </source>
</reference>
<accession>A0A839NAC1</accession>
<dbReference type="InterPro" id="IPR020846">
    <property type="entry name" value="MFS_dom"/>
</dbReference>
<evidence type="ECO:0000259" key="6">
    <source>
        <dbReference type="PROSITE" id="PS50850"/>
    </source>
</evidence>
<feature type="transmembrane region" description="Helical" evidence="5">
    <location>
        <begin position="136"/>
        <end position="161"/>
    </location>
</feature>
<feature type="domain" description="Major facilitator superfamily (MFS) profile" evidence="6">
    <location>
        <begin position="11"/>
        <end position="385"/>
    </location>
</feature>
<evidence type="ECO:0000256" key="1">
    <source>
        <dbReference type="ARBA" id="ARBA00004651"/>
    </source>
</evidence>
<dbReference type="AlphaFoldDB" id="A0A839NAC1"/>
<feature type="transmembrane region" description="Helical" evidence="5">
    <location>
        <begin position="246"/>
        <end position="266"/>
    </location>
</feature>
<comment type="subcellular location">
    <subcellularLocation>
        <location evidence="1">Cell membrane</location>
        <topology evidence="1">Multi-pass membrane protein</topology>
    </subcellularLocation>
</comment>
<sequence length="387" mass="40094">MHQKTPVNVRGVALVAGAHVVDDFYQGVIPALLPFLVSQRHYSYAAISGITLAATVLSSVAQPAFGVLADRGSRRWMVPAGMLLAGVGASLAGLMPSYILTWLVVALSGLGIAAFHPEAARGARQAAGNSNTAMSVFALGGNAGYALGTLVATPVLLWLGVHGTGLLVLPAIVMALILSRTLGRTLDQREEHRSKSRLPSGDDDWRAFSTLTAIVIVRSIFFFGVTSFVSLYFINQLGTSKATGNAALTVFLVTGALGTLVGGWLGDRFSPIVSIRSGFALAIPALSGALLAPSTPMAMVCVAVTGIATYLPFSVFVLLGQNYLPNRIGTASGVTVGLAVSIGGLANPLVGWLADATSLRMALTVLLVLPAIALGVSMFLRMPEPGR</sequence>
<evidence type="ECO:0000256" key="2">
    <source>
        <dbReference type="ARBA" id="ARBA00022692"/>
    </source>
</evidence>
<protein>
    <submittedName>
        <fullName evidence="7">FSR family fosmidomycin resistance protein-like MFS transporter</fullName>
    </submittedName>
</protein>
<dbReference type="PANTHER" id="PTHR43129:SF1">
    <property type="entry name" value="FOSMIDOMYCIN RESISTANCE PROTEIN"/>
    <property type="match status" value="1"/>
</dbReference>
<gene>
    <name evidence="7" type="ORF">FHU39_001645</name>
</gene>
<evidence type="ECO:0000256" key="3">
    <source>
        <dbReference type="ARBA" id="ARBA00022989"/>
    </source>
</evidence>
<feature type="transmembrane region" description="Helical" evidence="5">
    <location>
        <begin position="297"/>
        <end position="319"/>
    </location>
</feature>
<feature type="transmembrane region" description="Helical" evidence="5">
    <location>
        <begin position="207"/>
        <end position="234"/>
    </location>
</feature>
<dbReference type="GO" id="GO:0005886">
    <property type="term" value="C:plasma membrane"/>
    <property type="evidence" value="ECO:0007669"/>
    <property type="project" value="UniProtKB-SubCell"/>
</dbReference>
<evidence type="ECO:0000313" key="7">
    <source>
        <dbReference type="EMBL" id="MBB2891661.1"/>
    </source>
</evidence>
<comment type="caution">
    <text evidence="7">The sequence shown here is derived from an EMBL/GenBank/DDBJ whole genome shotgun (WGS) entry which is preliminary data.</text>
</comment>
<dbReference type="SUPFAM" id="SSF103473">
    <property type="entry name" value="MFS general substrate transporter"/>
    <property type="match status" value="1"/>
</dbReference>
<dbReference type="EMBL" id="JACHVQ010000001">
    <property type="protein sequence ID" value="MBB2891661.1"/>
    <property type="molecule type" value="Genomic_DNA"/>
</dbReference>
<feature type="transmembrane region" description="Helical" evidence="5">
    <location>
        <begin position="76"/>
        <end position="93"/>
    </location>
</feature>
<feature type="transmembrane region" description="Helical" evidence="5">
    <location>
        <begin position="42"/>
        <end position="69"/>
    </location>
</feature>
<feature type="transmembrane region" description="Helical" evidence="5">
    <location>
        <begin position="359"/>
        <end position="380"/>
    </location>
</feature>
<keyword evidence="3 5" id="KW-1133">Transmembrane helix</keyword>
<keyword evidence="4 5" id="KW-0472">Membrane</keyword>
<dbReference type="InterPro" id="IPR036259">
    <property type="entry name" value="MFS_trans_sf"/>
</dbReference>
<evidence type="ECO:0000256" key="5">
    <source>
        <dbReference type="SAM" id="Phobius"/>
    </source>
</evidence>
<feature type="transmembrane region" description="Helical" evidence="5">
    <location>
        <begin position="273"/>
        <end position="291"/>
    </location>
</feature>
<keyword evidence="8" id="KW-1185">Reference proteome</keyword>
<dbReference type="InterPro" id="IPR011701">
    <property type="entry name" value="MFS"/>
</dbReference>
<organism evidence="7 8">
    <name type="scientific">Flexivirga oryzae</name>
    <dbReference type="NCBI Taxonomy" id="1794944"/>
    <lineage>
        <taxon>Bacteria</taxon>
        <taxon>Bacillati</taxon>
        <taxon>Actinomycetota</taxon>
        <taxon>Actinomycetes</taxon>
        <taxon>Micrococcales</taxon>
        <taxon>Dermacoccaceae</taxon>
        <taxon>Flexivirga</taxon>
    </lineage>
</organism>
<evidence type="ECO:0000313" key="8">
    <source>
        <dbReference type="Proteomes" id="UP000559182"/>
    </source>
</evidence>
<keyword evidence="2 5" id="KW-0812">Transmembrane</keyword>
<dbReference type="RefSeq" id="WP_221185178.1">
    <property type="nucleotide sequence ID" value="NZ_JACHVQ010000001.1"/>
</dbReference>
<proteinExistence type="predicted"/>
<dbReference type="CDD" id="cd17478">
    <property type="entry name" value="MFS_FsR"/>
    <property type="match status" value="1"/>
</dbReference>
<dbReference type="Proteomes" id="UP000559182">
    <property type="component" value="Unassembled WGS sequence"/>
</dbReference>
<feature type="transmembrane region" description="Helical" evidence="5">
    <location>
        <begin position="167"/>
        <end position="186"/>
    </location>
</feature>
<dbReference type="PANTHER" id="PTHR43129">
    <property type="entry name" value="FOSMIDOMYCIN RESISTANCE PROTEIN"/>
    <property type="match status" value="1"/>
</dbReference>
<name>A0A839NAC1_9MICO</name>
<dbReference type="GO" id="GO:0022857">
    <property type="term" value="F:transmembrane transporter activity"/>
    <property type="evidence" value="ECO:0007669"/>
    <property type="project" value="InterPro"/>
</dbReference>
<dbReference type="Gene3D" id="1.20.1250.20">
    <property type="entry name" value="MFS general substrate transporter like domains"/>
    <property type="match status" value="2"/>
</dbReference>
<dbReference type="PROSITE" id="PS50850">
    <property type="entry name" value="MFS"/>
    <property type="match status" value="1"/>
</dbReference>
<dbReference type="Pfam" id="PF07690">
    <property type="entry name" value="MFS_1"/>
    <property type="match status" value="1"/>
</dbReference>
<feature type="transmembrane region" description="Helical" evidence="5">
    <location>
        <begin position="331"/>
        <end position="353"/>
    </location>
</feature>
<evidence type="ECO:0000256" key="4">
    <source>
        <dbReference type="ARBA" id="ARBA00023136"/>
    </source>
</evidence>